<dbReference type="RefSeq" id="WP_149675254.1">
    <property type="nucleotide sequence ID" value="NZ_VTUZ01000045.1"/>
</dbReference>
<dbReference type="EMBL" id="VTUZ01000045">
    <property type="protein sequence ID" value="KAA1000253.1"/>
    <property type="molecule type" value="Genomic_DNA"/>
</dbReference>
<evidence type="ECO:0000313" key="1">
    <source>
        <dbReference type="EMBL" id="KAA1000253.1"/>
    </source>
</evidence>
<sequence length="67" mass="7223">MPGSEPLAVCSAVVPLERVTSFATQTASRREDGVVKFRARDRIEGIGFCYVGSAALPRVLQGRTDVK</sequence>
<organism evidence="1 2">
    <name type="scientific">Paraburkholderia panacisoli</name>
    <dbReference type="NCBI Taxonomy" id="2603818"/>
    <lineage>
        <taxon>Bacteria</taxon>
        <taxon>Pseudomonadati</taxon>
        <taxon>Pseudomonadota</taxon>
        <taxon>Betaproteobacteria</taxon>
        <taxon>Burkholderiales</taxon>
        <taxon>Burkholderiaceae</taxon>
        <taxon>Paraburkholderia</taxon>
    </lineage>
</organism>
<evidence type="ECO:0000313" key="2">
    <source>
        <dbReference type="Proteomes" id="UP000325273"/>
    </source>
</evidence>
<gene>
    <name evidence="1" type="ORF">FVF58_40440</name>
</gene>
<dbReference type="AlphaFoldDB" id="A0A5B0G9W3"/>
<protein>
    <submittedName>
        <fullName evidence="1">Uncharacterized protein</fullName>
    </submittedName>
</protein>
<reference evidence="1 2" key="1">
    <citation type="submission" date="2019-08" db="EMBL/GenBank/DDBJ databases">
        <title>Paraburkholderia sp. DCY113.</title>
        <authorList>
            <person name="Kang J."/>
        </authorList>
    </citation>
    <scope>NUCLEOTIDE SEQUENCE [LARGE SCALE GENOMIC DNA]</scope>
    <source>
        <strain evidence="1 2">DCY113</strain>
    </source>
</reference>
<dbReference type="Proteomes" id="UP000325273">
    <property type="component" value="Unassembled WGS sequence"/>
</dbReference>
<name>A0A5B0G9W3_9BURK</name>
<proteinExistence type="predicted"/>
<comment type="caution">
    <text evidence="1">The sequence shown here is derived from an EMBL/GenBank/DDBJ whole genome shotgun (WGS) entry which is preliminary data.</text>
</comment>
<keyword evidence="2" id="KW-1185">Reference proteome</keyword>
<accession>A0A5B0G9W3</accession>